<comment type="caution">
    <text evidence="4">The sequence shown here is derived from an EMBL/GenBank/DDBJ whole genome shotgun (WGS) entry which is preliminary data.</text>
</comment>
<evidence type="ECO:0000256" key="1">
    <source>
        <dbReference type="SAM" id="MobiDB-lite"/>
    </source>
</evidence>
<dbReference type="CDD" id="cd04486">
    <property type="entry name" value="YhcR_OBF_like"/>
    <property type="match status" value="1"/>
</dbReference>
<dbReference type="SUPFAM" id="SSF56219">
    <property type="entry name" value="DNase I-like"/>
    <property type="match status" value="1"/>
</dbReference>
<dbReference type="Pfam" id="PF00932">
    <property type="entry name" value="LTD"/>
    <property type="match status" value="1"/>
</dbReference>
<dbReference type="InterPro" id="IPR036691">
    <property type="entry name" value="Endo/exonu/phosph_ase_sf"/>
</dbReference>
<evidence type="ECO:0000256" key="2">
    <source>
        <dbReference type="SAM" id="SignalP"/>
    </source>
</evidence>
<dbReference type="PROSITE" id="PS51841">
    <property type="entry name" value="LTD"/>
    <property type="match status" value="1"/>
</dbReference>
<feature type="compositionally biased region" description="Polar residues" evidence="1">
    <location>
        <begin position="187"/>
        <end position="196"/>
    </location>
</feature>
<dbReference type="OrthoDB" id="1016457at2"/>
<feature type="compositionally biased region" description="Pro residues" evidence="1">
    <location>
        <begin position="205"/>
        <end position="223"/>
    </location>
</feature>
<keyword evidence="5" id="KW-1185">Reference proteome</keyword>
<feature type="region of interest" description="Disordered" evidence="1">
    <location>
        <begin position="151"/>
        <end position="170"/>
    </location>
</feature>
<accession>K6ULJ3</accession>
<dbReference type="Gene3D" id="3.60.10.10">
    <property type="entry name" value="Endonuclease/exonuclease/phosphatase"/>
    <property type="match status" value="1"/>
</dbReference>
<feature type="signal peptide" evidence="2">
    <location>
        <begin position="1"/>
        <end position="29"/>
    </location>
</feature>
<dbReference type="SUPFAM" id="SSF74853">
    <property type="entry name" value="Lamin A/C globular tail domain"/>
    <property type="match status" value="1"/>
</dbReference>
<gene>
    <name evidence="4" type="ORF">AUCHE_05_02010</name>
</gene>
<dbReference type="eggNOG" id="COG2374">
    <property type="taxonomic scope" value="Bacteria"/>
</dbReference>
<feature type="domain" description="LTD" evidence="3">
    <location>
        <begin position="21"/>
        <end position="148"/>
    </location>
</feature>
<protein>
    <recommendedName>
        <fullName evidence="3">LTD domain-containing protein</fullName>
    </recommendedName>
</protein>
<dbReference type="AlphaFoldDB" id="K6ULJ3"/>
<feature type="region of interest" description="Disordered" evidence="1">
    <location>
        <begin position="672"/>
        <end position="692"/>
    </location>
</feature>
<evidence type="ECO:0000313" key="5">
    <source>
        <dbReference type="Proteomes" id="UP000008495"/>
    </source>
</evidence>
<dbReference type="RefSeq" id="WP_006502048.1">
    <property type="nucleotide sequence ID" value="NZ_BAGZ01000005.1"/>
</dbReference>
<proteinExistence type="predicted"/>
<dbReference type="Proteomes" id="UP000008495">
    <property type="component" value="Unassembled WGS sequence"/>
</dbReference>
<dbReference type="InterPro" id="IPR005135">
    <property type="entry name" value="Endo/exonuclease/phosphatase"/>
</dbReference>
<evidence type="ECO:0000313" key="4">
    <source>
        <dbReference type="EMBL" id="GAB77296.1"/>
    </source>
</evidence>
<dbReference type="GO" id="GO:0003824">
    <property type="term" value="F:catalytic activity"/>
    <property type="evidence" value="ECO:0007669"/>
    <property type="project" value="InterPro"/>
</dbReference>
<feature type="chain" id="PRO_5003897375" description="LTD domain-containing protein" evidence="2">
    <location>
        <begin position="30"/>
        <end position="814"/>
    </location>
</feature>
<dbReference type="PANTHER" id="PTHR42834">
    <property type="entry name" value="ENDONUCLEASE/EXONUCLEASE/PHOSPHATASE FAMILY PROTEIN (AFU_ORTHOLOGUE AFUA_3G09210)"/>
    <property type="match status" value="1"/>
</dbReference>
<name>K6ULJ3_9MICO</name>
<evidence type="ECO:0000259" key="3">
    <source>
        <dbReference type="PROSITE" id="PS51841"/>
    </source>
</evidence>
<dbReference type="STRING" id="100225.SAMN05421595_1123"/>
<keyword evidence="2" id="KW-0732">Signal</keyword>
<dbReference type="InterPro" id="IPR036415">
    <property type="entry name" value="Lamin_tail_dom_sf"/>
</dbReference>
<sequence>MQRYPVKLLALTLPLALSPLAMLPASASAASRTLVISEAYGGGGNAGSTHTHDFVELFNRGTQPVDLHGWSLRYWPATGDRPASTPLSGQIAPGRHFLIQQAAGRTDDSGRTLPAPDAVGRIAISATGGRVAVVDPQGTVVDLLGWGARTQGAEGRPAPTTSNATSVSRRHVCTDTDDNAVDFHLTTPSPLNSSAPTVACRNTPVPRPPSAPTPGKPANPAPSRPGRAALSIAQIQGGTHISPYAGKGVADVPGIVTALNKRGFWMQSARSANNPSTSDGIYVFTHRAPGVKIGDAVEVTGRVNEFRPRNAPKNLSTTQLAASNVRTVSSGNELPPPVVIGVDRVAPAQSVYSGNVGDLDKANPPLRPQSNALDFYESLEGMRVTVRDARVVGATTSYGEMVVVPGQARGQVDSARGGVVYSGYDKPNSARVHLKGSLLPSNSMPKANVNDTLPGEVTGVMDYDFGVPKILLTGRPEIRSGGLQRETTAPASADEIAVSTFNVENLSMSSPQDKFDRLAAQIVTNLRSPDVVALEEIQDDSGPADDGTVTSTRTVQRLADAVKAQGGPEYRGLWIDPQDNVDGGKPGGNIRQVFFYRTDRGLAPAPGKAGDATTAVGVVPGEDGQPHLTHNPGRIAPADKAWNRSRKPLAAEFRIKDKSLIVIANHFGSKGGDDPQFGRVQQPQRRSETSRHAQARLVRGFVDKLVSGRPDARVVVLGDMNDFEYSQTARILEGRGEGALLSLTKTLPVNDRYSYIFQGNSQILDQILVSRSLQKTAGGSPALSYDIVHTNSEFADQDSDHDPQVVRLNTLGWR</sequence>
<dbReference type="PANTHER" id="PTHR42834:SF1">
    <property type="entry name" value="ENDONUCLEASE_EXONUCLEASE_PHOSPHATASE FAMILY PROTEIN (AFU_ORTHOLOGUE AFUA_3G09210)"/>
    <property type="match status" value="1"/>
</dbReference>
<dbReference type="Pfam" id="PF19580">
    <property type="entry name" value="Exo_endo_phos_3"/>
    <property type="match status" value="1"/>
</dbReference>
<reference evidence="4 5" key="1">
    <citation type="submission" date="2012-08" db="EMBL/GenBank/DDBJ databases">
        <title>Whole genome shotgun sequence of Austwickia chelonae NBRC 105200.</title>
        <authorList>
            <person name="Yoshida I."/>
            <person name="Hosoyama A."/>
            <person name="Tsuchikane K."/>
            <person name="Katsumata H."/>
            <person name="Ando Y."/>
            <person name="Ohji S."/>
            <person name="Hamada M."/>
            <person name="Tamura T."/>
            <person name="Yamazoe A."/>
            <person name="Yamazaki S."/>
            <person name="Fujita N."/>
        </authorList>
    </citation>
    <scope>NUCLEOTIDE SEQUENCE [LARGE SCALE GENOMIC DNA]</scope>
    <source>
        <strain evidence="4 5">NBRC 105200</strain>
    </source>
</reference>
<dbReference type="EMBL" id="BAGZ01000005">
    <property type="protein sequence ID" value="GAB77296.1"/>
    <property type="molecule type" value="Genomic_DNA"/>
</dbReference>
<dbReference type="InterPro" id="IPR001322">
    <property type="entry name" value="Lamin_tail_dom"/>
</dbReference>
<feature type="region of interest" description="Disordered" evidence="1">
    <location>
        <begin position="187"/>
        <end position="226"/>
    </location>
</feature>
<organism evidence="4 5">
    <name type="scientific">Austwickia chelonae NBRC 105200</name>
    <dbReference type="NCBI Taxonomy" id="1184607"/>
    <lineage>
        <taxon>Bacteria</taxon>
        <taxon>Bacillati</taxon>
        <taxon>Actinomycetota</taxon>
        <taxon>Actinomycetes</taxon>
        <taxon>Micrococcales</taxon>
        <taxon>Dermatophilaceae</taxon>
        <taxon>Austwickia</taxon>
    </lineage>
</organism>